<dbReference type="OMA" id="CERYLTP"/>
<feature type="compositionally biased region" description="Basic and acidic residues" evidence="1">
    <location>
        <begin position="78"/>
        <end position="92"/>
    </location>
</feature>
<protein>
    <submittedName>
        <fullName evidence="2">Uncharacterized protein</fullName>
    </submittedName>
</protein>
<name>A0A0P1AND6_PLAHL</name>
<feature type="region of interest" description="Disordered" evidence="1">
    <location>
        <begin position="72"/>
        <end position="93"/>
    </location>
</feature>
<evidence type="ECO:0000313" key="3">
    <source>
        <dbReference type="Proteomes" id="UP000054928"/>
    </source>
</evidence>
<dbReference type="EMBL" id="CCYD01000645">
    <property type="protein sequence ID" value="CEG42937.1"/>
    <property type="molecule type" value="Genomic_DNA"/>
</dbReference>
<sequence>MTPKTPSLAGSDSAHGQSPASSPARDAMSDGVSAASRDVNPRLDEPERRAPRTLTVTSDLVEDVEVVDYESDTPFHGWNDEEGKPHQRRETSPARALRIPCPFLDFSSPERCVFTNDLDEAPERQLKAVRKAALMRAHPRSVLYSRVEYGFRPADPAVEAKDVVNRSLRLHIIGSPVITEDELAERKAL</sequence>
<dbReference type="OrthoDB" id="10677267at2759"/>
<feature type="compositionally biased region" description="Basic and acidic residues" evidence="1">
    <location>
        <begin position="39"/>
        <end position="50"/>
    </location>
</feature>
<keyword evidence="3" id="KW-1185">Reference proteome</keyword>
<dbReference type="AlphaFoldDB" id="A0A0P1AND6"/>
<dbReference type="GeneID" id="36408225"/>
<reference evidence="3" key="1">
    <citation type="submission" date="2014-09" db="EMBL/GenBank/DDBJ databases">
        <authorList>
            <person name="Sharma Rahul"/>
            <person name="Thines Marco"/>
        </authorList>
    </citation>
    <scope>NUCLEOTIDE SEQUENCE [LARGE SCALE GENOMIC DNA]</scope>
</reference>
<feature type="region of interest" description="Disordered" evidence="1">
    <location>
        <begin position="1"/>
        <end position="57"/>
    </location>
</feature>
<organism evidence="2 3">
    <name type="scientific">Plasmopara halstedii</name>
    <name type="common">Downy mildew of sunflower</name>
    <dbReference type="NCBI Taxonomy" id="4781"/>
    <lineage>
        <taxon>Eukaryota</taxon>
        <taxon>Sar</taxon>
        <taxon>Stramenopiles</taxon>
        <taxon>Oomycota</taxon>
        <taxon>Peronosporomycetes</taxon>
        <taxon>Peronosporales</taxon>
        <taxon>Peronosporaceae</taxon>
        <taxon>Plasmopara</taxon>
    </lineage>
</organism>
<accession>A0A0P1AND6</accession>
<feature type="compositionally biased region" description="Polar residues" evidence="1">
    <location>
        <begin position="1"/>
        <end position="21"/>
    </location>
</feature>
<evidence type="ECO:0000256" key="1">
    <source>
        <dbReference type="SAM" id="MobiDB-lite"/>
    </source>
</evidence>
<evidence type="ECO:0000313" key="2">
    <source>
        <dbReference type="EMBL" id="CEG42937.1"/>
    </source>
</evidence>
<dbReference type="RefSeq" id="XP_024579306.1">
    <property type="nucleotide sequence ID" value="XM_024728872.1"/>
</dbReference>
<dbReference type="Proteomes" id="UP000054928">
    <property type="component" value="Unassembled WGS sequence"/>
</dbReference>
<proteinExistence type="predicted"/>